<dbReference type="AlphaFoldDB" id="A0A9D7SCH0"/>
<reference evidence="1 2" key="1">
    <citation type="submission" date="2020-10" db="EMBL/GenBank/DDBJ databases">
        <title>Connecting structure to function with the recovery of over 1000 high-quality activated sludge metagenome-assembled genomes encoding full-length rRNA genes using long-read sequencing.</title>
        <authorList>
            <person name="Singleton C.M."/>
            <person name="Petriglieri F."/>
            <person name="Kristensen J.M."/>
            <person name="Kirkegaard R.H."/>
            <person name="Michaelsen T.Y."/>
            <person name="Andersen M.H."/>
            <person name="Karst S.M."/>
            <person name="Dueholm M.S."/>
            <person name="Nielsen P.H."/>
            <person name="Albertsen M."/>
        </authorList>
    </citation>
    <scope>NUCLEOTIDE SEQUENCE [LARGE SCALE GENOMIC DNA]</scope>
    <source>
        <strain evidence="1">Ribe_18-Q3-R11-54_BAT3C.373</strain>
    </source>
</reference>
<name>A0A9D7SCH0_9BACT</name>
<comment type="caution">
    <text evidence="1">The sequence shown here is derived from an EMBL/GenBank/DDBJ whole genome shotgun (WGS) entry which is preliminary data.</text>
</comment>
<organism evidence="1 2">
    <name type="scientific">Candidatus Defluviibacterium haderslevense</name>
    <dbReference type="NCBI Taxonomy" id="2981993"/>
    <lineage>
        <taxon>Bacteria</taxon>
        <taxon>Pseudomonadati</taxon>
        <taxon>Bacteroidota</taxon>
        <taxon>Saprospiria</taxon>
        <taxon>Saprospirales</taxon>
        <taxon>Saprospiraceae</taxon>
        <taxon>Candidatus Defluviibacterium</taxon>
    </lineage>
</organism>
<evidence type="ECO:0000313" key="1">
    <source>
        <dbReference type="EMBL" id="MBK9718881.1"/>
    </source>
</evidence>
<proteinExistence type="predicted"/>
<protein>
    <submittedName>
        <fullName evidence="1">Uncharacterized protein</fullName>
    </submittedName>
</protein>
<accession>A0A9D7SCH0</accession>
<sequence length="88" mass="10365">MGVGYSIMEDYRLPPIMFTQEEAIAFIMAEKIEEKFVDTQNIKNFETALFKVKSVLRNSEKKTTEEMNNWGALQYFHTNHHLTQFSAR</sequence>
<dbReference type="EMBL" id="JADKFW010000013">
    <property type="protein sequence ID" value="MBK9718881.1"/>
    <property type="molecule type" value="Genomic_DNA"/>
</dbReference>
<gene>
    <name evidence="1" type="ORF">IPO85_15480</name>
</gene>
<evidence type="ECO:0000313" key="2">
    <source>
        <dbReference type="Proteomes" id="UP000808349"/>
    </source>
</evidence>
<dbReference type="Proteomes" id="UP000808349">
    <property type="component" value="Unassembled WGS sequence"/>
</dbReference>